<feature type="compositionally biased region" description="Acidic residues" evidence="7">
    <location>
        <begin position="1870"/>
        <end position="1888"/>
    </location>
</feature>
<dbReference type="InterPro" id="IPR019931">
    <property type="entry name" value="LPXTG_anchor"/>
</dbReference>
<keyword evidence="8" id="KW-0812">Transmembrane</keyword>
<comment type="subcellular location">
    <subcellularLocation>
        <location evidence="1">Cell envelope</location>
    </subcellularLocation>
</comment>
<evidence type="ECO:0000256" key="4">
    <source>
        <dbReference type="ARBA" id="ARBA00022729"/>
    </source>
</evidence>
<reference evidence="10 11" key="1">
    <citation type="journal article" date="2014" name="Int. J. Syst. Evol. Microbiol.">
        <title>Phylogenomics and the dynamic genome evolution of the genus Streptococcus.</title>
        <authorList>
            <consortium name="The Broad Institute Genome Sequencing Platform"/>
            <person name="Richards V.P."/>
            <person name="Palmer S.R."/>
            <person name="Pavinski Bitar P.D."/>
            <person name="Qin X."/>
            <person name="Weinstock G.M."/>
            <person name="Highlander S.K."/>
            <person name="Town C.D."/>
            <person name="Burne R.A."/>
            <person name="Stanhope M.J."/>
        </authorList>
    </citation>
    <scope>NUCLEOTIDE SEQUENCE [LARGE SCALE GENOMIC DNA]</scope>
    <source>
        <strain evidence="10 11">NCTC 11558</strain>
    </source>
</reference>
<feature type="compositionally biased region" description="Acidic residues" evidence="7">
    <location>
        <begin position="1091"/>
        <end position="1102"/>
    </location>
</feature>
<evidence type="ECO:0000256" key="7">
    <source>
        <dbReference type="SAM" id="MobiDB-lite"/>
    </source>
</evidence>
<feature type="region of interest" description="Disordered" evidence="7">
    <location>
        <begin position="1343"/>
        <end position="1379"/>
    </location>
</feature>
<keyword evidence="3" id="KW-0964">Secreted</keyword>
<evidence type="ECO:0000256" key="1">
    <source>
        <dbReference type="ARBA" id="ARBA00004196"/>
    </source>
</evidence>
<keyword evidence="4" id="KW-0732">Signal</keyword>
<evidence type="ECO:0000256" key="8">
    <source>
        <dbReference type="SAM" id="Phobius"/>
    </source>
</evidence>
<dbReference type="InterPro" id="IPR005877">
    <property type="entry name" value="YSIRK_signal_dom"/>
</dbReference>
<feature type="region of interest" description="Disordered" evidence="7">
    <location>
        <begin position="1736"/>
        <end position="1777"/>
    </location>
</feature>
<dbReference type="SUPFAM" id="SSF103647">
    <property type="entry name" value="TSP type-3 repeat"/>
    <property type="match status" value="7"/>
</dbReference>
<dbReference type="Pfam" id="PF00746">
    <property type="entry name" value="Gram_pos_anchor"/>
    <property type="match status" value="1"/>
</dbReference>
<feature type="compositionally biased region" description="Acidic residues" evidence="7">
    <location>
        <begin position="2270"/>
        <end position="2281"/>
    </location>
</feature>
<dbReference type="eggNOG" id="COG5604">
    <property type="taxonomic scope" value="Bacteria"/>
</dbReference>
<feature type="region of interest" description="Disordered" evidence="7">
    <location>
        <begin position="1998"/>
        <end position="2034"/>
    </location>
</feature>
<feature type="compositionally biased region" description="Acidic residues" evidence="7">
    <location>
        <begin position="1746"/>
        <end position="1757"/>
    </location>
</feature>
<feature type="region of interest" description="Disordered" evidence="7">
    <location>
        <begin position="1866"/>
        <end position="1899"/>
    </location>
</feature>
<dbReference type="GO" id="GO:0007155">
    <property type="term" value="P:cell adhesion"/>
    <property type="evidence" value="ECO:0007669"/>
    <property type="project" value="InterPro"/>
</dbReference>
<evidence type="ECO:0000256" key="6">
    <source>
        <dbReference type="ARBA" id="ARBA00023088"/>
    </source>
</evidence>
<feature type="compositionally biased region" description="Basic and acidic residues" evidence="7">
    <location>
        <begin position="1365"/>
        <end position="1374"/>
    </location>
</feature>
<feature type="region of interest" description="Disordered" evidence="7">
    <location>
        <begin position="1474"/>
        <end position="1511"/>
    </location>
</feature>
<dbReference type="Pfam" id="PF02412">
    <property type="entry name" value="TSP_3"/>
    <property type="match status" value="3"/>
</dbReference>
<feature type="compositionally biased region" description="Basic and acidic residues" evidence="7">
    <location>
        <begin position="176"/>
        <end position="185"/>
    </location>
</feature>
<dbReference type="InterPro" id="IPR013783">
    <property type="entry name" value="Ig-like_fold"/>
</dbReference>
<dbReference type="NCBIfam" id="TIGR02543">
    <property type="entry name" value="List_Bact_rpt"/>
    <property type="match status" value="1"/>
</dbReference>
<feature type="compositionally biased region" description="Basic and acidic residues" evidence="7">
    <location>
        <begin position="1889"/>
        <end position="1898"/>
    </location>
</feature>
<feature type="region of interest" description="Disordered" evidence="7">
    <location>
        <begin position="2260"/>
        <end position="2343"/>
    </location>
</feature>
<feature type="compositionally biased region" description="Acidic residues" evidence="7">
    <location>
        <begin position="1608"/>
        <end position="1626"/>
    </location>
</feature>
<keyword evidence="8" id="KW-1133">Transmembrane helix</keyword>
<dbReference type="Pfam" id="PF09479">
    <property type="entry name" value="Flg_new"/>
    <property type="match status" value="4"/>
</dbReference>
<feature type="compositionally biased region" description="Basic and acidic residues" evidence="7">
    <location>
        <begin position="192"/>
        <end position="215"/>
    </location>
</feature>
<sequence>MEQRMNEKQRFSIRKMKRIGAGSVMVGLTFTLGLAPINARAEDSRTQTVTAPTDTEQTQTVTESATVAPATEARTDQAASAPAQSETTTAEQPRTVAVGYTVVYVDGSGQEVYRASKSTDVTVTGTQPASTSVTETADMTALPDYQLAGASLVTQTVTENGSNVITFTVSKKAEVSADQKSRVAADHASTLEADRASHKDESTASAAEAKEPADKSALEALVSEADTVLDESVKTENRDSELVASYTNFYNHVRDKIAAIRTNVLNNGNITQKDIDREVSELGMLLSQLKDSINALNQDYPTYYFYDELKGDKPFQTQIISTENRSLTEPATPTPPAGKVFVGWFYRSGAKAGQPVDFTEIITAAKVSDYEHFIEARYENKVSVTYISEGIALKTVQLKTGELAQPEPVDIRSSGMTFKHWSLTPNGDAYDFSIPVQADITLYAVLQEKWKISFNTMGGSPVELALRNPNEALNVGGVTTTRAGYTFKHWSLTPDGDKVADSTLVTSDLQLYAVWEKNTNTPYTVLYYYENAEDSNYSLHSSEVLTGRTGDTTRYSFTPTDQYQLNHAETAKIAADGTTVIRVYVDRKVYRYTFYRYDGRQIRTGRAKVGKDMTDIFREVNAQVNNPEYAYWDVDYKMERYVTNGYNRGMWDSNVEIYEKRIIGNYRIYQYVLGEGLRNVVTVGAIGNVLMRMINYSIPGFTAQYVGSGTASEMNGISSGNERYLLSRNTPNVYIFYKRNHYTFELVPNRKGITENAISFTVPYDAYLSDHVNLNAPGFVVGQTSYEADGTKYTFTGWYESETGTGEPYDITGIKMPEENIRLYAGWRAEPLNVTVYHDADRTQSTVLKVYKENAVDANAVNRLLSIPEGYDMSYFKGWYTEVNGVLVAFDLSNLIVADTKLIPVWDPIVRKISYDANGGSGTVPEAAEQVQGSNYVIQGGSSLTYDNKQFIGWNTRADGRGTSYRPGQTIALKEDTVLYAQWSTPTPLAISTGSQILLEKSRQSSRKVVFTNKTPSQTVAAPLPEGVSGLQISNSGILSATPRITNWEDNEDSRSFDWPVTVTSGNETVTGSVKITILRDTDGDGIPDTTDPDDDNDGIPDSEDKHPKAADTEPPVITADNATVIEKSPITPISVGVTDNDDQTIDLNSDVTVSSLPDGLTYSNGQITGSANQEVWANDSEESHAYTVTITAKDSAGNQATKTITITVLRDTDGDGISDTEDPDDDNDGIPDSEDKHPKAADNTAPDITAQDKTITEKSPITPIPVSVTDNDDQTIDLNRDVTVSGLPNGLTYSNGQITGSANQEVWANESEESHVYTVTITAKDSAGNVGTKTITITVLRDTDGDGIPDTTDPDDDNDGIPDSEDKHPKAADTEPPVITADNATVTEKTAITPIPVSVTDNDDQTIDLNNDVTVSGLPNGLTYSNGQITGKANQESWANDSEESHAYTVTITAKDSASNQASKTITITVLRDTDGDGIPDVNDPDDDNDGIPDSEDKHPKAADTEPPVITADNATVTEKTAISPIPVSVTDNDDQTIDLNNDVTVSGLPSGLSYANGQITGSANQETWTGYTDESHAYTVTITANDSAGNVATKTITITVLRDTDGDGIPDTEDPDDDNDGIPDSEDKHPKAADTEPPVITADNATVTEKTVITPIPIAVTDNDDQTIDLNRDVTVSGLPNGLTYSNGQITGSATQETWTGDPDESHAYSVTITAKDSAGNQATKTITITVLRDTDGDGIPDTTDPDDDNDGIPDSEDKHPKAVDNTAPDITAQDKAITEKTAISPIPVSVTDNDDQTIDLNTDVTVTGLPSGLSYANGQITGSATQEIWTDDTDESHAYSVTITAKDSAGNQANKTITITVLRDTDGDGIPDTEDPDDDNDGIPDSEDKHPKVADTEPPIITAENATVTEKSPITPIPIAVTDSDDQTIDLNRDVTVSGLPDGLTYSNGPITGSANQETWTGDTDESHAYSVTITARDSAGNQATKTITITVLRDTDGDGIPDVNDPDDDNDGIPDSEDKHPKTTDTEPPVITADNATVTEKTAITPIPVSVTDNDDQTIDLNRDVTVSGLPGGLSYSNGQITGSATQESWANDSEESHAYTVTITAKDSASNQASKTITITVLRDTDGDGIPDVNDPDDDNDGIPDSEDKHPKAVDNTAPDITAQDKAITEKTAISPIPVSVTDNDDQTIDLNTDVTVTGLPSGLSYANGQITGSATQETWTGDPDESHAYSVTITAKDSAGNVATKTITITVLRDTDGDGIPDTTDPDDDNDGIPDSEDKHPKVKDALPTPSDPKPNRPKIPNTETSHGNGNLHHEAQVLKEERSELPKTGDTDENSFLPIVGGLLSFFVLLGGLRRKETKKGK</sequence>
<feature type="compositionally biased region" description="Acidic residues" evidence="7">
    <location>
        <begin position="2139"/>
        <end position="2150"/>
    </location>
</feature>
<dbReference type="Pfam" id="PF05345">
    <property type="entry name" value="He_PIG"/>
    <property type="match status" value="9"/>
</dbReference>
<feature type="region of interest" description="Disordered" evidence="7">
    <location>
        <begin position="1213"/>
        <end position="1273"/>
    </location>
</feature>
<dbReference type="eggNOG" id="COG1934">
    <property type="taxonomic scope" value="Bacteria"/>
</dbReference>
<dbReference type="PROSITE" id="PS50847">
    <property type="entry name" value="GRAM_POS_ANCHORING"/>
    <property type="match status" value="1"/>
</dbReference>
<proteinExistence type="predicted"/>
<protein>
    <recommendedName>
        <fullName evidence="9">Gram-positive cocci surface proteins LPxTG domain-containing protein</fullName>
    </recommendedName>
</protein>
<dbReference type="NCBIfam" id="TIGR01168">
    <property type="entry name" value="YSIRK_signal"/>
    <property type="match status" value="1"/>
</dbReference>
<dbReference type="PANTHER" id="PTHR10199">
    <property type="entry name" value="THROMBOSPONDIN"/>
    <property type="match status" value="1"/>
</dbReference>
<dbReference type="InterPro" id="IPR003367">
    <property type="entry name" value="Thrombospondin_3-like_rpt"/>
</dbReference>
<feature type="compositionally biased region" description="Basic and acidic residues" evidence="7">
    <location>
        <begin position="2318"/>
        <end position="2337"/>
    </location>
</feature>
<feature type="compositionally biased region" description="Basic and acidic residues" evidence="7">
    <location>
        <begin position="1103"/>
        <end position="1112"/>
    </location>
</feature>
<feature type="region of interest" description="Disordered" evidence="7">
    <location>
        <begin position="176"/>
        <end position="215"/>
    </location>
</feature>
<feature type="region of interest" description="Disordered" evidence="7">
    <location>
        <begin position="1080"/>
        <end position="1116"/>
    </location>
</feature>
<feature type="compositionally biased region" description="Acidic residues" evidence="7">
    <location>
        <begin position="2008"/>
        <end position="2019"/>
    </location>
</feature>
<feature type="compositionally biased region" description="Basic and acidic residues" evidence="7">
    <location>
        <begin position="1627"/>
        <end position="1636"/>
    </location>
</feature>
<evidence type="ECO:0000256" key="3">
    <source>
        <dbReference type="ARBA" id="ARBA00022525"/>
    </source>
</evidence>
<dbReference type="GO" id="GO:0030313">
    <property type="term" value="C:cell envelope"/>
    <property type="evidence" value="ECO:0007669"/>
    <property type="project" value="UniProtKB-SubCell"/>
</dbReference>
<gene>
    <name evidence="10" type="ORF">STRMA_0441</name>
</gene>
<feature type="compositionally biased region" description="Basic and acidic residues" evidence="7">
    <location>
        <begin position="1496"/>
        <end position="1505"/>
    </location>
</feature>
<dbReference type="GO" id="GO:0005509">
    <property type="term" value="F:calcium ion binding"/>
    <property type="evidence" value="ECO:0007669"/>
    <property type="project" value="InterPro"/>
</dbReference>
<dbReference type="InterPro" id="IPR013378">
    <property type="entry name" value="InlB-like_B-rpt"/>
</dbReference>
<feature type="compositionally biased region" description="Basic and acidic residues" evidence="7">
    <location>
        <begin position="2020"/>
        <end position="2029"/>
    </location>
</feature>
<accession>G5JZ24</accession>
<feature type="transmembrane region" description="Helical" evidence="8">
    <location>
        <begin position="2342"/>
        <end position="2360"/>
    </location>
</feature>
<evidence type="ECO:0000256" key="2">
    <source>
        <dbReference type="ARBA" id="ARBA00022512"/>
    </source>
</evidence>
<feature type="compositionally biased region" description="Basic and acidic residues" evidence="7">
    <location>
        <begin position="2282"/>
        <end position="2291"/>
    </location>
</feature>
<feature type="region of interest" description="Disordered" evidence="7">
    <location>
        <begin position="2129"/>
        <end position="2165"/>
    </location>
</feature>
<evidence type="ECO:0000313" key="10">
    <source>
        <dbReference type="EMBL" id="EHJ52623.1"/>
    </source>
</evidence>
<dbReference type="OrthoDB" id="2214329at2"/>
<evidence type="ECO:0000256" key="5">
    <source>
        <dbReference type="ARBA" id="ARBA00022837"/>
    </source>
</evidence>
<dbReference type="Gene3D" id="2.60.40.10">
    <property type="entry name" value="Immunoglobulins"/>
    <property type="match status" value="9"/>
</dbReference>
<evidence type="ECO:0000313" key="11">
    <source>
        <dbReference type="Proteomes" id="UP000003573"/>
    </source>
</evidence>
<dbReference type="EMBL" id="AEUW02000001">
    <property type="protein sequence ID" value="EHJ52623.1"/>
    <property type="molecule type" value="Genomic_DNA"/>
</dbReference>
<keyword evidence="11" id="KW-1185">Reference proteome</keyword>
<comment type="caution">
    <text evidence="10">The sequence shown here is derived from an EMBL/GenBank/DDBJ whole genome shotgun (WGS) entry which is preliminary data.</text>
</comment>
<keyword evidence="5" id="KW-0106">Calcium</keyword>
<keyword evidence="6" id="KW-0572">Peptidoglycan-anchor</keyword>
<evidence type="ECO:0000259" key="9">
    <source>
        <dbReference type="PROSITE" id="PS50847"/>
    </source>
</evidence>
<dbReference type="RefSeq" id="WP_003080885.1">
    <property type="nucleotide sequence ID" value="NZ_AEUW02000001.1"/>
</dbReference>
<dbReference type="InterPro" id="IPR042229">
    <property type="entry name" value="Listeria/Bacterioides_rpt_sf"/>
</dbReference>
<feature type="compositionally biased region" description="Polar residues" evidence="7">
    <location>
        <begin position="46"/>
        <end position="65"/>
    </location>
</feature>
<name>G5JZ24_9STRE</name>
<dbReference type="Gene3D" id="2.60.40.4270">
    <property type="entry name" value="Listeria-Bacteroides repeat domain"/>
    <property type="match status" value="4"/>
</dbReference>
<feature type="compositionally biased region" description="Polar residues" evidence="7">
    <location>
        <begin position="82"/>
        <end position="92"/>
    </location>
</feature>
<dbReference type="Proteomes" id="UP000003573">
    <property type="component" value="Unassembled WGS sequence"/>
</dbReference>
<dbReference type="PANTHER" id="PTHR10199:SF119">
    <property type="entry name" value="RE20510P"/>
    <property type="match status" value="1"/>
</dbReference>
<organism evidence="10 11">
    <name type="scientific">Streptococcus macacae NCTC 11558</name>
    <dbReference type="NCBI Taxonomy" id="764298"/>
    <lineage>
        <taxon>Bacteria</taxon>
        <taxon>Bacillati</taxon>
        <taxon>Bacillota</taxon>
        <taxon>Bacilli</taxon>
        <taxon>Lactobacillales</taxon>
        <taxon>Streptococcaceae</taxon>
        <taxon>Streptococcus</taxon>
    </lineage>
</organism>
<dbReference type="STRING" id="764298.STRMA_0441"/>
<dbReference type="NCBIfam" id="TIGR01167">
    <property type="entry name" value="LPXTG_anchor"/>
    <property type="match status" value="1"/>
</dbReference>
<feature type="compositionally biased region" description="Acidic residues" evidence="7">
    <location>
        <begin position="1353"/>
        <end position="1364"/>
    </location>
</feature>
<feature type="domain" description="Gram-positive cocci surface proteins LPxTG" evidence="9">
    <location>
        <begin position="2332"/>
        <end position="2369"/>
    </location>
</feature>
<keyword evidence="8" id="KW-0472">Membrane</keyword>
<keyword evidence="2" id="KW-0134">Cell wall</keyword>
<feature type="compositionally biased region" description="Acidic residues" evidence="7">
    <location>
        <begin position="1484"/>
        <end position="1495"/>
    </location>
</feature>
<feature type="compositionally biased region" description="Acidic residues" evidence="7">
    <location>
        <begin position="1215"/>
        <end position="1233"/>
    </location>
</feature>
<dbReference type="InterPro" id="IPR028974">
    <property type="entry name" value="TSP_type-3_rpt"/>
</dbReference>
<feature type="region of interest" description="Disordered" evidence="7">
    <location>
        <begin position="42"/>
        <end position="92"/>
    </location>
</feature>
<feature type="region of interest" description="Disordered" evidence="7">
    <location>
        <begin position="1605"/>
        <end position="1641"/>
    </location>
</feature>